<name>A0A2R7YX12_9ACTN</name>
<dbReference type="RefSeq" id="WP_108344476.1">
    <property type="nucleotide sequence ID" value="NZ_PYXZ01000004.1"/>
</dbReference>
<dbReference type="Proteomes" id="UP000244867">
    <property type="component" value="Unassembled WGS sequence"/>
</dbReference>
<keyword evidence="3" id="KW-1185">Reference proteome</keyword>
<evidence type="ECO:0000313" key="2">
    <source>
        <dbReference type="EMBL" id="PUA80908.1"/>
    </source>
</evidence>
<keyword evidence="1" id="KW-0175">Coiled coil</keyword>
<comment type="caution">
    <text evidence="2">The sequence shown here is derived from an EMBL/GenBank/DDBJ whole genome shotgun (WGS) entry which is preliminary data.</text>
</comment>
<dbReference type="EMBL" id="PYXZ01000004">
    <property type="protein sequence ID" value="PUA80908.1"/>
    <property type="molecule type" value="Genomic_DNA"/>
</dbReference>
<gene>
    <name evidence="2" type="ORF">C7S10_10925</name>
</gene>
<reference evidence="2 3" key="1">
    <citation type="submission" date="2018-03" db="EMBL/GenBank/DDBJ databases">
        <authorList>
            <person name="Keele B.F."/>
        </authorList>
    </citation>
    <scope>NUCLEOTIDE SEQUENCE [LARGE SCALE GENOMIC DNA]</scope>
    <source>
        <strain evidence="2 3">IB-3</strain>
    </source>
</reference>
<evidence type="ECO:0000256" key="1">
    <source>
        <dbReference type="SAM" id="Coils"/>
    </source>
</evidence>
<protein>
    <submittedName>
        <fullName evidence="2">Uncharacterized protein</fullName>
    </submittedName>
</protein>
<organism evidence="2 3">
    <name type="scientific">Nocardioides currus</name>
    <dbReference type="NCBI Taxonomy" id="2133958"/>
    <lineage>
        <taxon>Bacteria</taxon>
        <taxon>Bacillati</taxon>
        <taxon>Actinomycetota</taxon>
        <taxon>Actinomycetes</taxon>
        <taxon>Propionibacteriales</taxon>
        <taxon>Nocardioidaceae</taxon>
        <taxon>Nocardioides</taxon>
    </lineage>
</organism>
<dbReference type="OrthoDB" id="3785333at2"/>
<evidence type="ECO:0000313" key="3">
    <source>
        <dbReference type="Proteomes" id="UP000244867"/>
    </source>
</evidence>
<proteinExistence type="predicted"/>
<sequence>MSDGSASGDDRTAALAQELGLARREIKWVRTELEHLTEALQRVRRQRARLREQSESLATGLAVELSAAYWREQESGLGRLRSKAGRRSDEAQLVREVEASEHFDAGWYLRQAQREILDQRIPPALHHVRHANRLRLDPSEDFSTGRYLNRHPEAADSGLPALLHAQREGRLADGLVEVSSGAGSDD</sequence>
<accession>A0A2R7YX12</accession>
<feature type="coiled-coil region" evidence="1">
    <location>
        <begin position="26"/>
        <end position="56"/>
    </location>
</feature>
<dbReference type="AlphaFoldDB" id="A0A2R7YX12"/>